<accession>A0A3Q2E4C6</accession>
<dbReference type="PANTHER" id="PTHR43198">
    <property type="entry name" value="BIFUNCTIONAL TH2 PROTEIN"/>
    <property type="match status" value="1"/>
</dbReference>
<evidence type="ECO:0000313" key="1">
    <source>
        <dbReference type="Ensembl" id="ENSCVAP00000027022.1"/>
    </source>
</evidence>
<dbReference type="GO" id="GO:0005829">
    <property type="term" value="C:cytosol"/>
    <property type="evidence" value="ECO:0007669"/>
    <property type="project" value="TreeGrafter"/>
</dbReference>
<reference evidence="1" key="2">
    <citation type="submission" date="2025-09" db="UniProtKB">
        <authorList>
            <consortium name="Ensembl"/>
        </authorList>
    </citation>
    <scope>IDENTIFICATION</scope>
</reference>
<dbReference type="InterPro" id="IPR050967">
    <property type="entry name" value="Thiamine_Salvage_TenA"/>
</dbReference>
<protein>
    <submittedName>
        <fullName evidence="1">Uncharacterized protein</fullName>
    </submittedName>
</protein>
<organism evidence="1 2">
    <name type="scientific">Cyprinodon variegatus</name>
    <name type="common">Sheepshead minnow</name>
    <dbReference type="NCBI Taxonomy" id="28743"/>
    <lineage>
        <taxon>Eukaryota</taxon>
        <taxon>Metazoa</taxon>
        <taxon>Chordata</taxon>
        <taxon>Craniata</taxon>
        <taxon>Vertebrata</taxon>
        <taxon>Euteleostomi</taxon>
        <taxon>Actinopterygii</taxon>
        <taxon>Neopterygii</taxon>
        <taxon>Teleostei</taxon>
        <taxon>Neoteleostei</taxon>
        <taxon>Acanthomorphata</taxon>
        <taxon>Ovalentaria</taxon>
        <taxon>Atherinomorphae</taxon>
        <taxon>Cyprinodontiformes</taxon>
        <taxon>Cyprinodontidae</taxon>
        <taxon>Cyprinodon</taxon>
    </lineage>
</organism>
<keyword evidence="2" id="KW-1185">Reference proteome</keyword>
<dbReference type="Ensembl" id="ENSCVAT00000017620.1">
    <property type="protein sequence ID" value="ENSCVAP00000027022.1"/>
    <property type="gene ID" value="ENSCVAG00000012993.1"/>
</dbReference>
<dbReference type="SUPFAM" id="SSF48613">
    <property type="entry name" value="Heme oxygenase-like"/>
    <property type="match status" value="1"/>
</dbReference>
<reference evidence="1" key="1">
    <citation type="submission" date="2025-08" db="UniProtKB">
        <authorList>
            <consortium name="Ensembl"/>
        </authorList>
    </citation>
    <scope>IDENTIFICATION</scope>
</reference>
<dbReference type="Gene3D" id="1.20.910.10">
    <property type="entry name" value="Heme oxygenase-like"/>
    <property type="match status" value="1"/>
</dbReference>
<proteinExistence type="predicted"/>
<dbReference type="Proteomes" id="UP000265020">
    <property type="component" value="Unassembled WGS sequence"/>
</dbReference>
<dbReference type="InterPro" id="IPR016084">
    <property type="entry name" value="Haem_Oase-like_multi-hlx"/>
</dbReference>
<sequence length="160" mass="18946">MIQDIYYLANVTDMLEVMSNKDMPEDLKEFMKGRYQSYDRFRIQMLKTFNLNGVDGIKVTEAMKGYLAEYQRIMVEEEPIMFAVSLLPCNRLWVWIANQLNIGYGNAYWSWKKNNMGGKPEKYKDLLSKYLTAKNFKKANKIFRNQMGNELQFFKASLNQ</sequence>
<name>A0A3Q2E4C6_CYPVA</name>
<dbReference type="OMA" id="WVWIANQ"/>
<dbReference type="GeneTree" id="ENSGT01030000234852"/>
<dbReference type="PANTHER" id="PTHR43198:SF2">
    <property type="entry name" value="SI:CH1073-67J19.1-RELATED"/>
    <property type="match status" value="1"/>
</dbReference>
<evidence type="ECO:0000313" key="2">
    <source>
        <dbReference type="Proteomes" id="UP000265020"/>
    </source>
</evidence>
<dbReference type="AlphaFoldDB" id="A0A3Q2E4C6"/>